<evidence type="ECO:0000256" key="1">
    <source>
        <dbReference type="SAM" id="Phobius"/>
    </source>
</evidence>
<keyword evidence="1" id="KW-1133">Transmembrane helix</keyword>
<feature type="transmembrane region" description="Helical" evidence="1">
    <location>
        <begin position="43"/>
        <end position="64"/>
    </location>
</feature>
<dbReference type="Proteomes" id="UP000714275">
    <property type="component" value="Unassembled WGS sequence"/>
</dbReference>
<keyword evidence="4" id="KW-1185">Reference proteome</keyword>
<name>A0A9P6ZHL0_9AGAM</name>
<keyword evidence="1" id="KW-0812">Transmembrane</keyword>
<sequence>MGVLHPDEFSSTVKLAFQTYDYACSLHEEWRFLLVSPWTKMKGLYIVTRYVPFLLLATTLYLGFIPNETPGKCRVLDNICSGFGMLSAVCSECFFILRTYVLWNNNRILLAAMLCISQIFIIASFGIVFATTVPAAYTPLGLLILTLIRAIQIWRTNPSRLYVVLLKHNIFYYAYGLLFSGGNIFTSLLLYYAYHAILQDFQVMILAILATRMHRHLWKMKPQTHGSDVLIQIPMSGMSPAEYTV</sequence>
<evidence type="ECO:0000313" key="3">
    <source>
        <dbReference type="EMBL" id="KAG1766619.1"/>
    </source>
</evidence>
<evidence type="ECO:0000313" key="4">
    <source>
        <dbReference type="Proteomes" id="UP000714275"/>
    </source>
</evidence>
<feature type="domain" description="DUF6533" evidence="2">
    <location>
        <begin position="15"/>
        <end position="54"/>
    </location>
</feature>
<dbReference type="InterPro" id="IPR045340">
    <property type="entry name" value="DUF6533"/>
</dbReference>
<protein>
    <recommendedName>
        <fullName evidence="2">DUF6533 domain-containing protein</fullName>
    </recommendedName>
</protein>
<proteinExistence type="predicted"/>
<keyword evidence="1" id="KW-0472">Membrane</keyword>
<feature type="transmembrane region" description="Helical" evidence="1">
    <location>
        <begin position="109"/>
        <end position="130"/>
    </location>
</feature>
<reference evidence="3" key="1">
    <citation type="journal article" date="2020" name="New Phytol.">
        <title>Comparative genomics reveals dynamic genome evolution in host specialist ectomycorrhizal fungi.</title>
        <authorList>
            <person name="Lofgren L.A."/>
            <person name="Nguyen N.H."/>
            <person name="Vilgalys R."/>
            <person name="Ruytinx J."/>
            <person name="Liao H.L."/>
            <person name="Branco S."/>
            <person name="Kuo A."/>
            <person name="LaButti K."/>
            <person name="Lipzen A."/>
            <person name="Andreopoulos W."/>
            <person name="Pangilinan J."/>
            <person name="Riley R."/>
            <person name="Hundley H."/>
            <person name="Na H."/>
            <person name="Barry K."/>
            <person name="Grigoriev I.V."/>
            <person name="Stajich J.E."/>
            <person name="Kennedy P.G."/>
        </authorList>
    </citation>
    <scope>NUCLEOTIDE SEQUENCE</scope>
    <source>
        <strain evidence="3">DOB743</strain>
    </source>
</reference>
<dbReference type="EMBL" id="JABBWD010000094">
    <property type="protein sequence ID" value="KAG1766619.1"/>
    <property type="molecule type" value="Genomic_DNA"/>
</dbReference>
<dbReference type="Pfam" id="PF20151">
    <property type="entry name" value="DUF6533"/>
    <property type="match status" value="1"/>
</dbReference>
<comment type="caution">
    <text evidence="3">The sequence shown here is derived from an EMBL/GenBank/DDBJ whole genome shotgun (WGS) entry which is preliminary data.</text>
</comment>
<dbReference type="AlphaFoldDB" id="A0A9P6ZHL0"/>
<organism evidence="3 4">
    <name type="scientific">Suillus placidus</name>
    <dbReference type="NCBI Taxonomy" id="48579"/>
    <lineage>
        <taxon>Eukaryota</taxon>
        <taxon>Fungi</taxon>
        <taxon>Dikarya</taxon>
        <taxon>Basidiomycota</taxon>
        <taxon>Agaricomycotina</taxon>
        <taxon>Agaricomycetes</taxon>
        <taxon>Agaricomycetidae</taxon>
        <taxon>Boletales</taxon>
        <taxon>Suillineae</taxon>
        <taxon>Suillaceae</taxon>
        <taxon>Suillus</taxon>
    </lineage>
</organism>
<dbReference type="OrthoDB" id="2958007at2759"/>
<feature type="transmembrane region" description="Helical" evidence="1">
    <location>
        <begin position="161"/>
        <end position="185"/>
    </location>
</feature>
<feature type="transmembrane region" description="Helical" evidence="1">
    <location>
        <begin position="136"/>
        <end position="154"/>
    </location>
</feature>
<accession>A0A9P6ZHL0</accession>
<gene>
    <name evidence="3" type="ORF">EV702DRAFT_1149704</name>
</gene>
<evidence type="ECO:0000259" key="2">
    <source>
        <dbReference type="Pfam" id="PF20151"/>
    </source>
</evidence>